<evidence type="ECO:0000313" key="4">
    <source>
        <dbReference type="Proteomes" id="UP000198994"/>
    </source>
</evidence>
<gene>
    <name evidence="3" type="ORF">SAMN04488105_105345</name>
</gene>
<sequence length="139" mass="15263">MTQPITLSSLHHVGATVSDLDASIAWYRETLGFELLSSYGWPGVRAAFIGRGDIRIELFQNEEAAPMTDDRRKPETNLRIGGIGHLALAVADLDAAMADLRDRQVEIVAPPREVPDGSGSRFAFIHDNEGMLLEFFQPG</sequence>
<dbReference type="InterPro" id="IPR037523">
    <property type="entry name" value="VOC_core"/>
</dbReference>
<reference evidence="4" key="1">
    <citation type="submission" date="2016-10" db="EMBL/GenBank/DDBJ databases">
        <authorList>
            <person name="Varghese N."/>
            <person name="Submissions S."/>
        </authorList>
    </citation>
    <scope>NUCLEOTIDE SEQUENCE [LARGE SCALE GENOMIC DNA]</scope>
    <source>
        <strain evidence="4">DSM 10146</strain>
    </source>
</reference>
<name>A0A1G7EHC0_9RHOB</name>
<feature type="domain" description="VOC" evidence="2">
    <location>
        <begin position="9"/>
        <end position="138"/>
    </location>
</feature>
<protein>
    <submittedName>
        <fullName evidence="3">Methylmalonyl-CoA/ethylmalonyl-CoA epimerase</fullName>
    </submittedName>
</protein>
<evidence type="ECO:0000259" key="2">
    <source>
        <dbReference type="PROSITE" id="PS51819"/>
    </source>
</evidence>
<dbReference type="PROSITE" id="PS51819">
    <property type="entry name" value="VOC"/>
    <property type="match status" value="1"/>
</dbReference>
<keyword evidence="1" id="KW-0479">Metal-binding</keyword>
<proteinExistence type="predicted"/>
<dbReference type="Pfam" id="PF00903">
    <property type="entry name" value="Glyoxalase"/>
    <property type="match status" value="1"/>
</dbReference>
<accession>A0A1G7EHC0</accession>
<dbReference type="GO" id="GO:0046872">
    <property type="term" value="F:metal ion binding"/>
    <property type="evidence" value="ECO:0007669"/>
    <property type="project" value="UniProtKB-KW"/>
</dbReference>
<evidence type="ECO:0000256" key="1">
    <source>
        <dbReference type="ARBA" id="ARBA00022723"/>
    </source>
</evidence>
<dbReference type="SUPFAM" id="SSF54593">
    <property type="entry name" value="Glyoxalase/Bleomycin resistance protein/Dihydroxybiphenyl dioxygenase"/>
    <property type="match status" value="1"/>
</dbReference>
<dbReference type="PANTHER" id="PTHR43048:SF3">
    <property type="entry name" value="METHYLMALONYL-COA EPIMERASE, MITOCHONDRIAL"/>
    <property type="match status" value="1"/>
</dbReference>
<evidence type="ECO:0000313" key="3">
    <source>
        <dbReference type="EMBL" id="SDE62836.1"/>
    </source>
</evidence>
<dbReference type="Gene3D" id="3.10.180.10">
    <property type="entry name" value="2,3-Dihydroxybiphenyl 1,2-Dioxygenase, domain 1"/>
    <property type="match status" value="1"/>
</dbReference>
<dbReference type="InterPro" id="IPR029068">
    <property type="entry name" value="Glyas_Bleomycin-R_OHBP_Dase"/>
</dbReference>
<dbReference type="AlphaFoldDB" id="A0A1G7EHC0"/>
<dbReference type="EMBL" id="FNAV01000005">
    <property type="protein sequence ID" value="SDE62836.1"/>
    <property type="molecule type" value="Genomic_DNA"/>
</dbReference>
<dbReference type="InterPro" id="IPR051785">
    <property type="entry name" value="MMCE/EMCE_epimerase"/>
</dbReference>
<dbReference type="PANTHER" id="PTHR43048">
    <property type="entry name" value="METHYLMALONYL-COA EPIMERASE"/>
    <property type="match status" value="1"/>
</dbReference>
<dbReference type="GO" id="GO:0046491">
    <property type="term" value="P:L-methylmalonyl-CoA metabolic process"/>
    <property type="evidence" value="ECO:0007669"/>
    <property type="project" value="TreeGrafter"/>
</dbReference>
<dbReference type="Proteomes" id="UP000198994">
    <property type="component" value="Unassembled WGS sequence"/>
</dbReference>
<keyword evidence="4" id="KW-1185">Reference proteome</keyword>
<dbReference type="GO" id="GO:0004493">
    <property type="term" value="F:methylmalonyl-CoA epimerase activity"/>
    <property type="evidence" value="ECO:0007669"/>
    <property type="project" value="TreeGrafter"/>
</dbReference>
<organism evidence="3 4">
    <name type="scientific">Salipiger thiooxidans</name>
    <dbReference type="NCBI Taxonomy" id="282683"/>
    <lineage>
        <taxon>Bacteria</taxon>
        <taxon>Pseudomonadati</taxon>
        <taxon>Pseudomonadota</taxon>
        <taxon>Alphaproteobacteria</taxon>
        <taxon>Rhodobacterales</taxon>
        <taxon>Roseobacteraceae</taxon>
        <taxon>Salipiger</taxon>
    </lineage>
</organism>
<dbReference type="STRING" id="282683.SAMN04488105_105345"/>
<dbReference type="InterPro" id="IPR004360">
    <property type="entry name" value="Glyas_Fos-R_dOase_dom"/>
</dbReference>